<dbReference type="InterPro" id="IPR050093">
    <property type="entry name" value="ABC_SmlMolc_Importer"/>
</dbReference>
<dbReference type="InterPro" id="IPR017871">
    <property type="entry name" value="ABC_transporter-like_CS"/>
</dbReference>
<sequence>MTLSLESLAIHKTNGEALFSDLNISVSAQEVVCLMGPSGCGKSTLLSLIAGHMSSEFVHSGHVLLNGINLAELEPHQRQVGILFQDDLLFPHLNVWQNLAFALPNSIKGDERRHQAITALNKVELSQLSDSFPDQISGGQRARVSLLRMLLAKPKLALLDEPFSKLDKELRTQFRDWVIAQLVEANIPTLMVTHDKDDVPENGRILSWPWETTHHA</sequence>
<dbReference type="Pfam" id="PF00005">
    <property type="entry name" value="ABC_tran"/>
    <property type="match status" value="1"/>
</dbReference>
<accession>A0ABS3A1C5</accession>
<dbReference type="PANTHER" id="PTHR42781:SF4">
    <property type="entry name" value="SPERMIDINE_PUTRESCINE IMPORT ATP-BINDING PROTEIN POTA"/>
    <property type="match status" value="1"/>
</dbReference>
<keyword evidence="6" id="KW-1185">Reference proteome</keyword>
<keyword evidence="1" id="KW-0813">Transport</keyword>
<gene>
    <name evidence="5" type="ORF">JYA62_09105</name>
</gene>
<dbReference type="SMART" id="SM00382">
    <property type="entry name" value="AAA"/>
    <property type="match status" value="1"/>
</dbReference>
<evidence type="ECO:0000256" key="1">
    <source>
        <dbReference type="ARBA" id="ARBA00022448"/>
    </source>
</evidence>
<evidence type="ECO:0000259" key="4">
    <source>
        <dbReference type="PROSITE" id="PS50893"/>
    </source>
</evidence>
<evidence type="ECO:0000256" key="3">
    <source>
        <dbReference type="ARBA" id="ARBA00022840"/>
    </source>
</evidence>
<dbReference type="GeneID" id="88755430"/>
<evidence type="ECO:0000256" key="2">
    <source>
        <dbReference type="ARBA" id="ARBA00022741"/>
    </source>
</evidence>
<evidence type="ECO:0000313" key="6">
    <source>
        <dbReference type="Proteomes" id="UP000779070"/>
    </source>
</evidence>
<dbReference type="EMBL" id="JAFHLB010000009">
    <property type="protein sequence ID" value="MBN3577830.1"/>
    <property type="molecule type" value="Genomic_DNA"/>
</dbReference>
<dbReference type="RefSeq" id="WP_045974379.1">
    <property type="nucleotide sequence ID" value="NZ_CAWMDY010000010.1"/>
</dbReference>
<organism evidence="5 6">
    <name type="scientific">Vibrio neptunius</name>
    <dbReference type="NCBI Taxonomy" id="170651"/>
    <lineage>
        <taxon>Bacteria</taxon>
        <taxon>Pseudomonadati</taxon>
        <taxon>Pseudomonadota</taxon>
        <taxon>Gammaproteobacteria</taxon>
        <taxon>Vibrionales</taxon>
        <taxon>Vibrionaceae</taxon>
        <taxon>Vibrio</taxon>
    </lineage>
</organism>
<dbReference type="PANTHER" id="PTHR42781">
    <property type="entry name" value="SPERMIDINE/PUTRESCINE IMPORT ATP-BINDING PROTEIN POTA"/>
    <property type="match status" value="1"/>
</dbReference>
<dbReference type="GO" id="GO:0005524">
    <property type="term" value="F:ATP binding"/>
    <property type="evidence" value="ECO:0007669"/>
    <property type="project" value="UniProtKB-KW"/>
</dbReference>
<feature type="domain" description="ABC transporter" evidence="4">
    <location>
        <begin position="3"/>
        <end position="215"/>
    </location>
</feature>
<dbReference type="InterPro" id="IPR003439">
    <property type="entry name" value="ABC_transporter-like_ATP-bd"/>
</dbReference>
<dbReference type="Proteomes" id="UP000779070">
    <property type="component" value="Unassembled WGS sequence"/>
</dbReference>
<dbReference type="Gene3D" id="3.40.50.300">
    <property type="entry name" value="P-loop containing nucleotide triphosphate hydrolases"/>
    <property type="match status" value="1"/>
</dbReference>
<keyword evidence="3 5" id="KW-0067">ATP-binding</keyword>
<proteinExistence type="predicted"/>
<dbReference type="SUPFAM" id="SSF52540">
    <property type="entry name" value="P-loop containing nucleoside triphosphate hydrolases"/>
    <property type="match status" value="1"/>
</dbReference>
<reference evidence="5 6" key="1">
    <citation type="submission" date="2021-02" db="EMBL/GenBank/DDBJ databases">
        <title>Draft Genome Sequences of 5 Vibrio neptunius Strains Isolated From of Bivalve Hatcheries.</title>
        <authorList>
            <person name="Galvis F."/>
            <person name="Barja J.L."/>
            <person name="Lemos M.L."/>
            <person name="Balado M."/>
        </authorList>
    </citation>
    <scope>NUCLEOTIDE SEQUENCE [LARGE SCALE GENOMIC DNA]</scope>
    <source>
        <strain evidence="5 6">PP-145.98</strain>
    </source>
</reference>
<comment type="caution">
    <text evidence="5">The sequence shown here is derived from an EMBL/GenBank/DDBJ whole genome shotgun (WGS) entry which is preliminary data.</text>
</comment>
<keyword evidence="2" id="KW-0547">Nucleotide-binding</keyword>
<protein>
    <submittedName>
        <fullName evidence="5">ATP-binding cassette domain-containing protein</fullName>
    </submittedName>
</protein>
<dbReference type="PROSITE" id="PS50893">
    <property type="entry name" value="ABC_TRANSPORTER_2"/>
    <property type="match status" value="1"/>
</dbReference>
<evidence type="ECO:0000313" key="5">
    <source>
        <dbReference type="EMBL" id="MBN3577830.1"/>
    </source>
</evidence>
<dbReference type="PROSITE" id="PS00211">
    <property type="entry name" value="ABC_TRANSPORTER_1"/>
    <property type="match status" value="1"/>
</dbReference>
<dbReference type="InterPro" id="IPR027417">
    <property type="entry name" value="P-loop_NTPase"/>
</dbReference>
<name>A0ABS3A1C5_9VIBR</name>
<dbReference type="InterPro" id="IPR003593">
    <property type="entry name" value="AAA+_ATPase"/>
</dbReference>